<comment type="caution">
    <text evidence="5">The sequence shown here is derived from an EMBL/GenBank/DDBJ whole genome shotgun (WGS) entry which is preliminary data.</text>
</comment>
<gene>
    <name evidence="5" type="ORF">G3569_13455</name>
</gene>
<dbReference type="Gene3D" id="3.30.70.100">
    <property type="match status" value="1"/>
</dbReference>
<dbReference type="SMART" id="SM00342">
    <property type="entry name" value="HTH_ARAC"/>
    <property type="match status" value="1"/>
</dbReference>
<evidence type="ECO:0000256" key="1">
    <source>
        <dbReference type="ARBA" id="ARBA00023015"/>
    </source>
</evidence>
<reference evidence="5 6" key="1">
    <citation type="submission" date="2020-02" db="EMBL/GenBank/DDBJ databases">
        <title>Aliifodinibius halophilus 2W32, complete genome.</title>
        <authorList>
            <person name="Li Y."/>
            <person name="Wu S."/>
        </authorList>
    </citation>
    <scope>NUCLEOTIDE SEQUENCE [LARGE SCALE GENOMIC DNA]</scope>
    <source>
        <strain evidence="5 6">2W32</strain>
    </source>
</reference>
<proteinExistence type="predicted"/>
<accession>A0A6M1TLQ9</accession>
<dbReference type="Pfam" id="PF12833">
    <property type="entry name" value="HTH_18"/>
    <property type="match status" value="1"/>
</dbReference>
<dbReference type="GO" id="GO:0043565">
    <property type="term" value="F:sequence-specific DNA binding"/>
    <property type="evidence" value="ECO:0007669"/>
    <property type="project" value="InterPro"/>
</dbReference>
<dbReference type="Proteomes" id="UP000479132">
    <property type="component" value="Unassembled WGS sequence"/>
</dbReference>
<evidence type="ECO:0000259" key="4">
    <source>
        <dbReference type="PROSITE" id="PS01124"/>
    </source>
</evidence>
<organism evidence="5 6">
    <name type="scientific">Fodinibius halophilus</name>
    <dbReference type="NCBI Taxonomy" id="1736908"/>
    <lineage>
        <taxon>Bacteria</taxon>
        <taxon>Pseudomonadati</taxon>
        <taxon>Balneolota</taxon>
        <taxon>Balneolia</taxon>
        <taxon>Balneolales</taxon>
        <taxon>Balneolaceae</taxon>
        <taxon>Fodinibius</taxon>
    </lineage>
</organism>
<evidence type="ECO:0000256" key="2">
    <source>
        <dbReference type="ARBA" id="ARBA00023125"/>
    </source>
</evidence>
<dbReference type="InterPro" id="IPR009057">
    <property type="entry name" value="Homeodomain-like_sf"/>
</dbReference>
<dbReference type="AlphaFoldDB" id="A0A6M1TLQ9"/>
<evidence type="ECO:0000256" key="3">
    <source>
        <dbReference type="ARBA" id="ARBA00023163"/>
    </source>
</evidence>
<dbReference type="Gene3D" id="1.10.10.60">
    <property type="entry name" value="Homeodomain-like"/>
    <property type="match status" value="1"/>
</dbReference>
<name>A0A6M1TLQ9_9BACT</name>
<keyword evidence="2" id="KW-0238">DNA-binding</keyword>
<dbReference type="SUPFAM" id="SSF46689">
    <property type="entry name" value="Homeodomain-like"/>
    <property type="match status" value="1"/>
</dbReference>
<dbReference type="PROSITE" id="PS01124">
    <property type="entry name" value="HTH_ARAC_FAMILY_2"/>
    <property type="match status" value="1"/>
</dbReference>
<dbReference type="PANTHER" id="PTHR43280">
    <property type="entry name" value="ARAC-FAMILY TRANSCRIPTIONAL REGULATOR"/>
    <property type="match status" value="1"/>
</dbReference>
<evidence type="ECO:0000313" key="5">
    <source>
        <dbReference type="EMBL" id="NGP89360.1"/>
    </source>
</evidence>
<dbReference type="EMBL" id="JAALLS010000019">
    <property type="protein sequence ID" value="NGP89360.1"/>
    <property type="molecule type" value="Genomic_DNA"/>
</dbReference>
<feature type="domain" description="HTH araC/xylS-type" evidence="4">
    <location>
        <begin position="76"/>
        <end position="177"/>
    </location>
</feature>
<protein>
    <submittedName>
        <fullName evidence="5">Helix-turn-helix transcriptional regulator</fullName>
    </submittedName>
</protein>
<dbReference type="PANTHER" id="PTHR43280:SF28">
    <property type="entry name" value="HTH-TYPE TRANSCRIPTIONAL ACTIVATOR RHAS"/>
    <property type="match status" value="1"/>
</dbReference>
<dbReference type="GO" id="GO:0003700">
    <property type="term" value="F:DNA-binding transcription factor activity"/>
    <property type="evidence" value="ECO:0007669"/>
    <property type="project" value="InterPro"/>
</dbReference>
<keyword evidence="6" id="KW-1185">Reference proteome</keyword>
<sequence>MATVNIKNMVCDRCIASVQDLLVDMGYTIESVELGKADITEELNAKEREKIARELQERGFELIRESKDLLVEEVKAQLITYLALTEQQDDAPKLSKYLSRKLHRNYSYLSSRFSEVVGITIERYVIQLKIERVKELLSYQEYTLSEIAWKLNYSSVQYLSNQFKDVTGETVSSFRTHLDTADRRSLDDVS</sequence>
<dbReference type="RefSeq" id="WP_165270009.1">
    <property type="nucleotide sequence ID" value="NZ_JAALLS010000019.1"/>
</dbReference>
<evidence type="ECO:0000313" key="6">
    <source>
        <dbReference type="Proteomes" id="UP000479132"/>
    </source>
</evidence>
<keyword evidence="1" id="KW-0805">Transcription regulation</keyword>
<dbReference type="InterPro" id="IPR018060">
    <property type="entry name" value="HTH_AraC"/>
</dbReference>
<keyword evidence="3" id="KW-0804">Transcription</keyword>